<name>A0A926ILY9_9FIRM</name>
<keyword evidence="1" id="KW-1003">Cell membrane</keyword>
<dbReference type="GO" id="GO:0005886">
    <property type="term" value="C:plasma membrane"/>
    <property type="evidence" value="ECO:0007669"/>
    <property type="project" value="InterPro"/>
</dbReference>
<keyword evidence="9" id="KW-1185">Reference proteome</keyword>
<dbReference type="InterPro" id="IPR010445">
    <property type="entry name" value="LapA_dom"/>
</dbReference>
<proteinExistence type="predicted"/>
<protein>
    <submittedName>
        <fullName evidence="8">DUF1049 domain-containing protein</fullName>
    </submittedName>
</protein>
<evidence type="ECO:0000313" key="8">
    <source>
        <dbReference type="EMBL" id="MBC8589875.1"/>
    </source>
</evidence>
<evidence type="ECO:0000256" key="2">
    <source>
        <dbReference type="ARBA" id="ARBA00022692"/>
    </source>
</evidence>
<dbReference type="Proteomes" id="UP000601522">
    <property type="component" value="Unassembled WGS sequence"/>
</dbReference>
<organism evidence="8 9">
    <name type="scientific">Wansuia hejianensis</name>
    <dbReference type="NCBI Taxonomy" id="2763667"/>
    <lineage>
        <taxon>Bacteria</taxon>
        <taxon>Bacillati</taxon>
        <taxon>Bacillota</taxon>
        <taxon>Clostridia</taxon>
        <taxon>Lachnospirales</taxon>
        <taxon>Lachnospiraceae</taxon>
        <taxon>Wansuia</taxon>
    </lineage>
</organism>
<keyword evidence="2 6" id="KW-0812">Transmembrane</keyword>
<feature type="transmembrane region" description="Helical" evidence="6">
    <location>
        <begin position="7"/>
        <end position="24"/>
    </location>
</feature>
<reference evidence="8 9" key="1">
    <citation type="submission" date="2020-08" db="EMBL/GenBank/DDBJ databases">
        <title>Genome public.</title>
        <authorList>
            <person name="Liu C."/>
            <person name="Sun Q."/>
        </authorList>
    </citation>
    <scope>NUCLEOTIDE SEQUENCE [LARGE SCALE GENOMIC DNA]</scope>
    <source>
        <strain evidence="8 9">NSJ-26</strain>
    </source>
</reference>
<evidence type="ECO:0000256" key="6">
    <source>
        <dbReference type="SAM" id="Phobius"/>
    </source>
</evidence>
<dbReference type="Pfam" id="PF06305">
    <property type="entry name" value="LapA_dom"/>
    <property type="match status" value="1"/>
</dbReference>
<keyword evidence="3 6" id="KW-1133">Transmembrane helix</keyword>
<accession>A0A926ILY9</accession>
<evidence type="ECO:0000256" key="1">
    <source>
        <dbReference type="ARBA" id="ARBA00022475"/>
    </source>
</evidence>
<feature type="coiled-coil region" evidence="5">
    <location>
        <begin position="73"/>
        <end position="100"/>
    </location>
</feature>
<keyword evidence="4 6" id="KW-0472">Membrane</keyword>
<keyword evidence="5" id="KW-0175">Coiled coil</keyword>
<gene>
    <name evidence="8" type="ORF">H8689_01795</name>
</gene>
<dbReference type="PANTHER" id="PTHR41335">
    <property type="entry name" value="MEMBRANE PROTEIN-RELATED"/>
    <property type="match status" value="1"/>
</dbReference>
<feature type="transmembrane region" description="Helical" evidence="6">
    <location>
        <begin position="44"/>
        <end position="64"/>
    </location>
</feature>
<dbReference type="EMBL" id="JACRTK010000001">
    <property type="protein sequence ID" value="MBC8589875.1"/>
    <property type="molecule type" value="Genomic_DNA"/>
</dbReference>
<dbReference type="AlphaFoldDB" id="A0A926ILY9"/>
<comment type="caution">
    <text evidence="8">The sequence shown here is derived from an EMBL/GenBank/DDBJ whole genome shotgun (WGS) entry which is preliminary data.</text>
</comment>
<evidence type="ECO:0000313" key="9">
    <source>
        <dbReference type="Proteomes" id="UP000601522"/>
    </source>
</evidence>
<evidence type="ECO:0000259" key="7">
    <source>
        <dbReference type="Pfam" id="PF06305"/>
    </source>
</evidence>
<evidence type="ECO:0000256" key="4">
    <source>
        <dbReference type="ARBA" id="ARBA00023136"/>
    </source>
</evidence>
<dbReference type="RefSeq" id="WP_249322687.1">
    <property type="nucleotide sequence ID" value="NZ_JACRTK010000001.1"/>
</dbReference>
<dbReference type="PANTHER" id="PTHR41335:SF1">
    <property type="entry name" value="MEMBRANE PROTEIN"/>
    <property type="match status" value="1"/>
</dbReference>
<feature type="domain" description="Lipopolysaccharide assembly protein A" evidence="7">
    <location>
        <begin position="25"/>
        <end position="87"/>
    </location>
</feature>
<evidence type="ECO:0000256" key="3">
    <source>
        <dbReference type="ARBA" id="ARBA00022989"/>
    </source>
</evidence>
<sequence>MKINMEFKLIMSLIFAVIVAIFAIQNAGNVEINFLFGKFTISQAVIILGSAVVGALSIFLIGLVKQIKQSKKIKDLNYKIKTLMDEKEALKNKVDNLIISKEQIHSIEPVESIDSADEIEYKE</sequence>
<evidence type="ECO:0000256" key="5">
    <source>
        <dbReference type="SAM" id="Coils"/>
    </source>
</evidence>